<dbReference type="InterPro" id="IPR050832">
    <property type="entry name" value="Bact_Acetyltransf"/>
</dbReference>
<dbReference type="CDD" id="cd04301">
    <property type="entry name" value="NAT_SF"/>
    <property type="match status" value="1"/>
</dbReference>
<evidence type="ECO:0000313" key="5">
    <source>
        <dbReference type="Proteomes" id="UP000475385"/>
    </source>
</evidence>
<evidence type="ECO:0000256" key="2">
    <source>
        <dbReference type="ARBA" id="ARBA00023315"/>
    </source>
</evidence>
<evidence type="ECO:0000259" key="3">
    <source>
        <dbReference type="PROSITE" id="PS51186"/>
    </source>
</evidence>
<dbReference type="EMBL" id="JAAIKB010000002">
    <property type="protein sequence ID" value="NGM19538.1"/>
    <property type="molecule type" value="Genomic_DNA"/>
</dbReference>
<dbReference type="RefSeq" id="WP_164693437.1">
    <property type="nucleotide sequence ID" value="NZ_JAAIKB010000002.1"/>
</dbReference>
<keyword evidence="5" id="KW-1185">Reference proteome</keyword>
<dbReference type="AlphaFoldDB" id="A0A6M1LGM1"/>
<dbReference type="SUPFAM" id="SSF55729">
    <property type="entry name" value="Acyl-CoA N-acyltransferases (Nat)"/>
    <property type="match status" value="1"/>
</dbReference>
<name>A0A6M1LGM1_9PROT</name>
<dbReference type="GO" id="GO:0016747">
    <property type="term" value="F:acyltransferase activity, transferring groups other than amino-acyl groups"/>
    <property type="evidence" value="ECO:0007669"/>
    <property type="project" value="InterPro"/>
</dbReference>
<evidence type="ECO:0000313" key="4">
    <source>
        <dbReference type="EMBL" id="NGM19538.1"/>
    </source>
</evidence>
<sequence>MTIRPLTANDLAPLRAVIDATGLFPGAMLDDMAAPHLRGEAPAELWLTTADTTALAYAAAERMTEGTWNLLLIAVHPDRQRQGIGAALVAEVEARLRAAGVRLLLVETSGLDEFEPTRGFYRALGFTEEGRIRDYYKAGEAKVIFAKALARGAA</sequence>
<reference evidence="4 5" key="1">
    <citation type="submission" date="2020-03" db="EMBL/GenBank/DDBJ databases">
        <title>Roseomonas stagni sp. nov., isolated from pond water in Japan.</title>
        <authorList>
            <person name="Furuhata K."/>
            <person name="Miyamoto H."/>
            <person name="Goto K."/>
        </authorList>
    </citation>
    <scope>NUCLEOTIDE SEQUENCE [LARGE SCALE GENOMIC DNA]</scope>
    <source>
        <strain evidence="4 5">PeD5</strain>
    </source>
</reference>
<keyword evidence="1" id="KW-0808">Transferase</keyword>
<dbReference type="Pfam" id="PF13508">
    <property type="entry name" value="Acetyltransf_7"/>
    <property type="match status" value="1"/>
</dbReference>
<evidence type="ECO:0000256" key="1">
    <source>
        <dbReference type="ARBA" id="ARBA00022679"/>
    </source>
</evidence>
<keyword evidence="2" id="KW-0012">Acyltransferase</keyword>
<dbReference type="Proteomes" id="UP000475385">
    <property type="component" value="Unassembled WGS sequence"/>
</dbReference>
<dbReference type="PANTHER" id="PTHR43877">
    <property type="entry name" value="AMINOALKYLPHOSPHONATE N-ACETYLTRANSFERASE-RELATED-RELATED"/>
    <property type="match status" value="1"/>
</dbReference>
<gene>
    <name evidence="4" type="ORF">G3576_05900</name>
</gene>
<dbReference type="Gene3D" id="3.40.630.30">
    <property type="match status" value="1"/>
</dbReference>
<dbReference type="PROSITE" id="PS51186">
    <property type="entry name" value="GNAT"/>
    <property type="match status" value="1"/>
</dbReference>
<protein>
    <submittedName>
        <fullName evidence="4">GNAT family N-acetyltransferase</fullName>
    </submittedName>
</protein>
<comment type="caution">
    <text evidence="4">The sequence shown here is derived from an EMBL/GenBank/DDBJ whole genome shotgun (WGS) entry which is preliminary data.</text>
</comment>
<dbReference type="InterPro" id="IPR000182">
    <property type="entry name" value="GNAT_dom"/>
</dbReference>
<organism evidence="4 5">
    <name type="scientific">Falsiroseomonas algicola</name>
    <dbReference type="NCBI Taxonomy" id="2716930"/>
    <lineage>
        <taxon>Bacteria</taxon>
        <taxon>Pseudomonadati</taxon>
        <taxon>Pseudomonadota</taxon>
        <taxon>Alphaproteobacteria</taxon>
        <taxon>Acetobacterales</taxon>
        <taxon>Roseomonadaceae</taxon>
        <taxon>Falsiroseomonas</taxon>
    </lineage>
</organism>
<accession>A0A6M1LGM1</accession>
<proteinExistence type="predicted"/>
<feature type="domain" description="N-acetyltransferase" evidence="3">
    <location>
        <begin position="1"/>
        <end position="150"/>
    </location>
</feature>
<dbReference type="InterPro" id="IPR016181">
    <property type="entry name" value="Acyl_CoA_acyltransferase"/>
</dbReference>